<keyword evidence="1" id="KW-0285">Flavoprotein</keyword>
<keyword evidence="6" id="KW-1185">Reference proteome</keyword>
<evidence type="ECO:0000256" key="1">
    <source>
        <dbReference type="ARBA" id="ARBA00022630"/>
    </source>
</evidence>
<evidence type="ECO:0000313" key="5">
    <source>
        <dbReference type="EMBL" id="MCQ8185879.1"/>
    </source>
</evidence>
<feature type="domain" description="PAS" evidence="4">
    <location>
        <begin position="11"/>
        <end position="84"/>
    </location>
</feature>
<dbReference type="RefSeq" id="WP_256619776.1">
    <property type="nucleotide sequence ID" value="NZ_JANIBC010000009.1"/>
</dbReference>
<proteinExistence type="predicted"/>
<accession>A0A9X2RID6</accession>
<dbReference type="NCBIfam" id="TIGR00229">
    <property type="entry name" value="sensory_box"/>
    <property type="match status" value="1"/>
</dbReference>
<keyword evidence="2" id="KW-0288">FMN</keyword>
<dbReference type="SMART" id="SM00091">
    <property type="entry name" value="PAS"/>
    <property type="match status" value="1"/>
</dbReference>
<gene>
    <name evidence="5" type="ORF">NOG11_10800</name>
</gene>
<dbReference type="AlphaFoldDB" id="A0A9X2RID6"/>
<dbReference type="SUPFAM" id="SSF55785">
    <property type="entry name" value="PYP-like sensor domain (PAS domain)"/>
    <property type="match status" value="1"/>
</dbReference>
<dbReference type="EMBL" id="JANIBC010000009">
    <property type="protein sequence ID" value="MCQ8185879.1"/>
    <property type="molecule type" value="Genomic_DNA"/>
</dbReference>
<dbReference type="PANTHER" id="PTHR47429:SF2">
    <property type="entry name" value="PROTEIN TWIN LOV 1"/>
    <property type="match status" value="1"/>
</dbReference>
<organism evidence="5 6">
    <name type="scientific">Parvularcula maris</name>
    <dbReference type="NCBI Taxonomy" id="2965077"/>
    <lineage>
        <taxon>Bacteria</taxon>
        <taxon>Pseudomonadati</taxon>
        <taxon>Pseudomonadota</taxon>
        <taxon>Alphaproteobacteria</taxon>
        <taxon>Parvularculales</taxon>
        <taxon>Parvularculaceae</taxon>
        <taxon>Parvularcula</taxon>
    </lineage>
</organism>
<reference evidence="5" key="1">
    <citation type="submission" date="2022-07" db="EMBL/GenBank/DDBJ databases">
        <title>Parvularcula maris sp. nov., an algicidal bacterium isolated from seawater.</title>
        <authorList>
            <person name="Li F."/>
        </authorList>
    </citation>
    <scope>NUCLEOTIDE SEQUENCE</scope>
    <source>
        <strain evidence="5">BGMRC 0090</strain>
    </source>
</reference>
<dbReference type="PROSITE" id="PS50112">
    <property type="entry name" value="PAS"/>
    <property type="match status" value="1"/>
</dbReference>
<dbReference type="Proteomes" id="UP001142610">
    <property type="component" value="Unassembled WGS sequence"/>
</dbReference>
<name>A0A9X2RID6_9PROT</name>
<keyword evidence="3" id="KW-0157">Chromophore</keyword>
<sequence length="326" mass="36118">MSDRDRQSSIPRSLLRRGLNEVPLSLVITDPRQDDNPIVYVNRAFTELTGYEASAIIGRNCRFLQGEDTEPSMVQELRESIDAERQVTVDLTNYRADGEAFCNRLMITPLKDENGTVTHFLGVQTLWEKQSAERATLQRIDDALRQMQHDVGNHLSTIVAITRLEAYQGAESDQKADLIADRMEAISLVYEMRSAAIGQLEEIPLSAYLTQLIASRVREEPSEDVELRIDTGDVCYDPTTVGRIGLAVGEMLRVASEGKRTIGAWVDGSTVRIEISDSGEISDWPEDKSLSGRIAADLARRIGGEVSQNASQEGRVLSLNLPVTLA</sequence>
<dbReference type="CDD" id="cd00130">
    <property type="entry name" value="PAS"/>
    <property type="match status" value="1"/>
</dbReference>
<evidence type="ECO:0000256" key="3">
    <source>
        <dbReference type="ARBA" id="ARBA00022991"/>
    </source>
</evidence>
<comment type="caution">
    <text evidence="5">The sequence shown here is derived from an EMBL/GenBank/DDBJ whole genome shotgun (WGS) entry which is preliminary data.</text>
</comment>
<dbReference type="InterPro" id="IPR035965">
    <property type="entry name" value="PAS-like_dom_sf"/>
</dbReference>
<dbReference type="Gene3D" id="3.30.450.20">
    <property type="entry name" value="PAS domain"/>
    <property type="match status" value="1"/>
</dbReference>
<dbReference type="PANTHER" id="PTHR47429">
    <property type="entry name" value="PROTEIN TWIN LOV 1"/>
    <property type="match status" value="1"/>
</dbReference>
<evidence type="ECO:0000256" key="2">
    <source>
        <dbReference type="ARBA" id="ARBA00022643"/>
    </source>
</evidence>
<evidence type="ECO:0000313" key="6">
    <source>
        <dbReference type="Proteomes" id="UP001142610"/>
    </source>
</evidence>
<protein>
    <submittedName>
        <fullName evidence="5">PAS domain-containing protein</fullName>
    </submittedName>
</protein>
<evidence type="ECO:0000259" key="4">
    <source>
        <dbReference type="PROSITE" id="PS50112"/>
    </source>
</evidence>
<dbReference type="Pfam" id="PF13426">
    <property type="entry name" value="PAS_9"/>
    <property type="match status" value="1"/>
</dbReference>
<dbReference type="InterPro" id="IPR000014">
    <property type="entry name" value="PAS"/>
</dbReference>